<dbReference type="Proteomes" id="UP000011087">
    <property type="component" value="Unassembled WGS sequence"/>
</dbReference>
<gene>
    <name evidence="4" type="ORF">GUITHDRAFT_61641</name>
</gene>
<feature type="domain" description="DUS-like FMN-binding" evidence="3">
    <location>
        <begin position="16"/>
        <end position="242"/>
    </location>
</feature>
<dbReference type="InterPro" id="IPR013785">
    <property type="entry name" value="Aldolase_TIM"/>
</dbReference>
<dbReference type="KEGG" id="gtt:GUITHDRAFT_61641"/>
<reference evidence="4 6" key="1">
    <citation type="journal article" date="2012" name="Nature">
        <title>Algal genomes reveal evolutionary mosaicism and the fate of nucleomorphs.</title>
        <authorList>
            <consortium name="DOE Joint Genome Institute"/>
            <person name="Curtis B.A."/>
            <person name="Tanifuji G."/>
            <person name="Burki F."/>
            <person name="Gruber A."/>
            <person name="Irimia M."/>
            <person name="Maruyama S."/>
            <person name="Arias M.C."/>
            <person name="Ball S.G."/>
            <person name="Gile G.H."/>
            <person name="Hirakawa Y."/>
            <person name="Hopkins J.F."/>
            <person name="Kuo A."/>
            <person name="Rensing S.A."/>
            <person name="Schmutz J."/>
            <person name="Symeonidi A."/>
            <person name="Elias M."/>
            <person name="Eveleigh R.J."/>
            <person name="Herman E.K."/>
            <person name="Klute M.J."/>
            <person name="Nakayama T."/>
            <person name="Obornik M."/>
            <person name="Reyes-Prieto A."/>
            <person name="Armbrust E.V."/>
            <person name="Aves S.J."/>
            <person name="Beiko R.G."/>
            <person name="Coutinho P."/>
            <person name="Dacks J.B."/>
            <person name="Durnford D.G."/>
            <person name="Fast N.M."/>
            <person name="Green B.R."/>
            <person name="Grisdale C.J."/>
            <person name="Hempel F."/>
            <person name="Henrissat B."/>
            <person name="Hoppner M.P."/>
            <person name="Ishida K."/>
            <person name="Kim E."/>
            <person name="Koreny L."/>
            <person name="Kroth P.G."/>
            <person name="Liu Y."/>
            <person name="Malik S.B."/>
            <person name="Maier U.G."/>
            <person name="McRose D."/>
            <person name="Mock T."/>
            <person name="Neilson J.A."/>
            <person name="Onodera N.T."/>
            <person name="Poole A.M."/>
            <person name="Pritham E.J."/>
            <person name="Richards T.A."/>
            <person name="Rocap G."/>
            <person name="Roy S.W."/>
            <person name="Sarai C."/>
            <person name="Schaack S."/>
            <person name="Shirato S."/>
            <person name="Slamovits C.H."/>
            <person name="Spencer D.F."/>
            <person name="Suzuki S."/>
            <person name="Worden A.Z."/>
            <person name="Zauner S."/>
            <person name="Barry K."/>
            <person name="Bell C."/>
            <person name="Bharti A.K."/>
            <person name="Crow J.A."/>
            <person name="Grimwood J."/>
            <person name="Kramer R."/>
            <person name="Lindquist E."/>
            <person name="Lucas S."/>
            <person name="Salamov A."/>
            <person name="McFadden G.I."/>
            <person name="Lane C.E."/>
            <person name="Keeling P.J."/>
            <person name="Gray M.W."/>
            <person name="Grigoriev I.V."/>
            <person name="Archibald J.M."/>
        </authorList>
    </citation>
    <scope>NUCLEOTIDE SEQUENCE</scope>
    <source>
        <strain evidence="4 6">CCMP2712</strain>
    </source>
</reference>
<dbReference type="PaxDb" id="55529-EKX34455"/>
<feature type="non-terminal residue" evidence="4">
    <location>
        <position position="1"/>
    </location>
</feature>
<evidence type="ECO:0000259" key="3">
    <source>
        <dbReference type="Pfam" id="PF01207"/>
    </source>
</evidence>
<evidence type="ECO:0000313" key="5">
    <source>
        <dbReference type="EnsemblProtists" id="EKX34455"/>
    </source>
</evidence>
<dbReference type="OrthoDB" id="272303at2759"/>
<dbReference type="EnsemblProtists" id="EKX34455">
    <property type="protein sequence ID" value="EKX34455"/>
    <property type="gene ID" value="GUITHDRAFT_61641"/>
</dbReference>
<keyword evidence="1" id="KW-0521">NADP</keyword>
<dbReference type="EMBL" id="JH993109">
    <property type="protein sequence ID" value="EKX34455.1"/>
    <property type="molecule type" value="Genomic_DNA"/>
</dbReference>
<feature type="non-terminal residue" evidence="4">
    <location>
        <position position="245"/>
    </location>
</feature>
<dbReference type="SUPFAM" id="SSF51395">
    <property type="entry name" value="FMN-linked oxidoreductases"/>
    <property type="match status" value="1"/>
</dbReference>
<dbReference type="GO" id="GO:0017150">
    <property type="term" value="F:tRNA dihydrouridine synthase activity"/>
    <property type="evidence" value="ECO:0007669"/>
    <property type="project" value="TreeGrafter"/>
</dbReference>
<reference evidence="6" key="2">
    <citation type="submission" date="2012-11" db="EMBL/GenBank/DDBJ databases">
        <authorList>
            <person name="Kuo A."/>
            <person name="Curtis B.A."/>
            <person name="Tanifuji G."/>
            <person name="Burki F."/>
            <person name="Gruber A."/>
            <person name="Irimia M."/>
            <person name="Maruyama S."/>
            <person name="Arias M.C."/>
            <person name="Ball S.G."/>
            <person name="Gile G.H."/>
            <person name="Hirakawa Y."/>
            <person name="Hopkins J.F."/>
            <person name="Rensing S.A."/>
            <person name="Schmutz J."/>
            <person name="Symeonidi A."/>
            <person name="Elias M."/>
            <person name="Eveleigh R.J."/>
            <person name="Herman E.K."/>
            <person name="Klute M.J."/>
            <person name="Nakayama T."/>
            <person name="Obornik M."/>
            <person name="Reyes-Prieto A."/>
            <person name="Armbrust E.V."/>
            <person name="Aves S.J."/>
            <person name="Beiko R.G."/>
            <person name="Coutinho P."/>
            <person name="Dacks J.B."/>
            <person name="Durnford D.G."/>
            <person name="Fast N.M."/>
            <person name="Green B.R."/>
            <person name="Grisdale C."/>
            <person name="Hempe F."/>
            <person name="Henrissat B."/>
            <person name="Hoppner M.P."/>
            <person name="Ishida K.-I."/>
            <person name="Kim E."/>
            <person name="Koreny L."/>
            <person name="Kroth P.G."/>
            <person name="Liu Y."/>
            <person name="Malik S.-B."/>
            <person name="Maier U.G."/>
            <person name="McRose D."/>
            <person name="Mock T."/>
            <person name="Neilson J.A."/>
            <person name="Onodera N.T."/>
            <person name="Poole A.M."/>
            <person name="Pritham E.J."/>
            <person name="Richards T.A."/>
            <person name="Rocap G."/>
            <person name="Roy S.W."/>
            <person name="Sarai C."/>
            <person name="Schaack S."/>
            <person name="Shirato S."/>
            <person name="Slamovits C.H."/>
            <person name="Spencer D.F."/>
            <person name="Suzuki S."/>
            <person name="Worden A.Z."/>
            <person name="Zauner S."/>
            <person name="Barry K."/>
            <person name="Bell C."/>
            <person name="Bharti A.K."/>
            <person name="Crow J.A."/>
            <person name="Grimwood J."/>
            <person name="Kramer R."/>
            <person name="Lindquist E."/>
            <person name="Lucas S."/>
            <person name="Salamov A."/>
            <person name="McFadden G.I."/>
            <person name="Lane C.E."/>
            <person name="Keeling P.J."/>
            <person name="Gray M.W."/>
            <person name="Grigoriev I.V."/>
            <person name="Archibald J.M."/>
        </authorList>
    </citation>
    <scope>NUCLEOTIDE SEQUENCE</scope>
    <source>
        <strain evidence="6">CCMP2712</strain>
    </source>
</reference>
<keyword evidence="6" id="KW-1185">Reference proteome</keyword>
<dbReference type="Gene3D" id="3.20.20.70">
    <property type="entry name" value="Aldolase class I"/>
    <property type="match status" value="1"/>
</dbReference>
<name>L1IF26_GUITC</name>
<dbReference type="PANTHER" id="PTHR11082">
    <property type="entry name" value="TRNA-DIHYDROURIDINE SYNTHASE"/>
    <property type="match status" value="1"/>
</dbReference>
<dbReference type="GeneID" id="17291183"/>
<dbReference type="OMA" id="KEICDIM"/>
<organism evidence="4">
    <name type="scientific">Guillardia theta (strain CCMP2712)</name>
    <name type="common">Cryptophyte</name>
    <dbReference type="NCBI Taxonomy" id="905079"/>
    <lineage>
        <taxon>Eukaryota</taxon>
        <taxon>Cryptophyceae</taxon>
        <taxon>Pyrenomonadales</taxon>
        <taxon>Geminigeraceae</taxon>
        <taxon>Guillardia</taxon>
    </lineage>
</organism>
<dbReference type="InterPro" id="IPR035587">
    <property type="entry name" value="DUS-like_FMN-bd"/>
</dbReference>
<dbReference type="CDD" id="cd02801">
    <property type="entry name" value="DUS_like_FMN"/>
    <property type="match status" value="1"/>
</dbReference>
<reference evidence="5" key="3">
    <citation type="submission" date="2016-03" db="UniProtKB">
        <authorList>
            <consortium name="EnsemblProtists"/>
        </authorList>
    </citation>
    <scope>IDENTIFICATION</scope>
</reference>
<proteinExistence type="predicted"/>
<dbReference type="Pfam" id="PF01207">
    <property type="entry name" value="Dus"/>
    <property type="match status" value="1"/>
</dbReference>
<dbReference type="eggNOG" id="KOG2335">
    <property type="taxonomic scope" value="Eukaryota"/>
</dbReference>
<sequence length="245" mass="26990">EAWEWFESVGRPVYWLAPMVGQSECAFRMLARRNGAHICSTEMIDAAGYARSESYRAQFPFHPEDRPLIVQLGGSNPADLAAAAALAAPHCAAVELNVGCPQRCAKKGGYGAFLMEKRELLAECVRSMADAIRKSNPKAACLVKIRCFDDVAETVELARMVRRCGCQCLTVHGRTRVQGGGKRTGRWPANWEWIRAVKQALDIPVISNGNIRTHRDIEECLAATGADGVMSGCGMLRRPWIFLPQ</sequence>
<dbReference type="RefSeq" id="XP_005821435.1">
    <property type="nucleotide sequence ID" value="XM_005821378.1"/>
</dbReference>
<accession>L1IF26</accession>
<protein>
    <recommendedName>
        <fullName evidence="3">DUS-like FMN-binding domain-containing protein</fullName>
    </recommendedName>
</protein>
<evidence type="ECO:0000256" key="1">
    <source>
        <dbReference type="ARBA" id="ARBA00022857"/>
    </source>
</evidence>
<dbReference type="AlphaFoldDB" id="L1IF26"/>
<dbReference type="HOGENOM" id="CLU_013299_5_0_1"/>
<evidence type="ECO:0000256" key="2">
    <source>
        <dbReference type="ARBA" id="ARBA00023027"/>
    </source>
</evidence>
<keyword evidence="2" id="KW-0520">NAD</keyword>
<evidence type="ECO:0000313" key="4">
    <source>
        <dbReference type="EMBL" id="EKX34455.1"/>
    </source>
</evidence>
<evidence type="ECO:0000313" key="6">
    <source>
        <dbReference type="Proteomes" id="UP000011087"/>
    </source>
</evidence>
<dbReference type="PANTHER" id="PTHR11082:SF5">
    <property type="entry name" value="TRNA-DIHYDROURIDINE(16_17) SYNTHASE [NAD(P)(+)]-LIKE"/>
    <property type="match status" value="1"/>
</dbReference>